<dbReference type="PANTHER" id="PTHR43489">
    <property type="entry name" value="ISOMERASE"/>
    <property type="match status" value="1"/>
</dbReference>
<evidence type="ECO:0000256" key="2">
    <source>
        <dbReference type="PIRNR" id="PIRNR006241"/>
    </source>
</evidence>
<evidence type="ECO:0000313" key="4">
    <source>
        <dbReference type="EMBL" id="CAH1209607.1"/>
    </source>
</evidence>
<dbReference type="EMBL" id="CAKMMF010000016">
    <property type="protein sequence ID" value="CAH1209607.1"/>
    <property type="molecule type" value="Genomic_DNA"/>
</dbReference>
<dbReference type="Pfam" id="PF01261">
    <property type="entry name" value="AP_endonuc_2"/>
    <property type="match status" value="1"/>
</dbReference>
<evidence type="ECO:0000313" key="5">
    <source>
        <dbReference type="Proteomes" id="UP000838686"/>
    </source>
</evidence>
<keyword evidence="5" id="KW-1185">Reference proteome</keyword>
<dbReference type="Gene3D" id="3.20.20.150">
    <property type="entry name" value="Divalent-metal-dependent TIM barrel enzymes"/>
    <property type="match status" value="1"/>
</dbReference>
<sequence length="252" mass="28126">MLNLSVCIDAVLRGRPLHESLETIHSIGIDTFEFWTWWDKDLNAIKAKKEELGLKVYAFCTKFVSLVDPSARNAYIEGLMESIEAAQFLVCSSLITQTGNDNGFPREVQRKCIVDGLKACTPLLEKAGITLLVEPLNVHVDHPGYFLSKSSEAFSIIEEVGSPNVKLLFDIYHQQITEGNLIPTLTENLNSIGHVHAAGHPGRNELYSGEIYYPAIFQTLEDAGYNGYIGLEYFPKDEPLKGIKYALDRCSL</sequence>
<comment type="caution">
    <text evidence="4">The sequence shown here is derived from an EMBL/GenBank/DDBJ whole genome shotgun (WGS) entry which is preliminary data.</text>
</comment>
<comment type="similarity">
    <text evidence="2">Belongs to the hyi family.</text>
</comment>
<dbReference type="InterPro" id="IPR050417">
    <property type="entry name" value="Sugar_Epim/Isomerase"/>
</dbReference>
<organism evidence="4 5">
    <name type="scientific">Paenibacillus plantiphilus</name>
    <dbReference type="NCBI Taxonomy" id="2905650"/>
    <lineage>
        <taxon>Bacteria</taxon>
        <taxon>Bacillati</taxon>
        <taxon>Bacillota</taxon>
        <taxon>Bacilli</taxon>
        <taxon>Bacillales</taxon>
        <taxon>Paenibacillaceae</taxon>
        <taxon>Paenibacillus</taxon>
    </lineage>
</organism>
<protein>
    <recommendedName>
        <fullName evidence="3">Xylose isomerase-like TIM barrel domain-containing protein</fullName>
    </recommendedName>
</protein>
<accession>A0ABM9CEI9</accession>
<reference evidence="4" key="1">
    <citation type="submission" date="2022-01" db="EMBL/GenBank/DDBJ databases">
        <authorList>
            <person name="Criscuolo A."/>
        </authorList>
    </citation>
    <scope>NUCLEOTIDE SEQUENCE</scope>
    <source>
        <strain evidence="4">CIP111893</strain>
    </source>
</reference>
<evidence type="ECO:0000259" key="3">
    <source>
        <dbReference type="Pfam" id="PF01261"/>
    </source>
</evidence>
<dbReference type="PIRSF" id="PIRSF006241">
    <property type="entry name" value="HyI"/>
    <property type="match status" value="1"/>
</dbReference>
<gene>
    <name evidence="4" type="ORF">PAECIP111893_03073</name>
</gene>
<evidence type="ECO:0000256" key="1">
    <source>
        <dbReference type="ARBA" id="ARBA00023235"/>
    </source>
</evidence>
<dbReference type="InterPro" id="IPR036237">
    <property type="entry name" value="Xyl_isomerase-like_sf"/>
</dbReference>
<dbReference type="Proteomes" id="UP000838686">
    <property type="component" value="Unassembled WGS sequence"/>
</dbReference>
<dbReference type="InterPro" id="IPR013022">
    <property type="entry name" value="Xyl_isomerase-like_TIM-brl"/>
</dbReference>
<keyword evidence="1 2" id="KW-0413">Isomerase</keyword>
<name>A0ABM9CEI9_9BACL</name>
<proteinExistence type="inferred from homology"/>
<dbReference type="SUPFAM" id="SSF51658">
    <property type="entry name" value="Xylose isomerase-like"/>
    <property type="match status" value="1"/>
</dbReference>
<dbReference type="PANTHER" id="PTHR43489:SF3">
    <property type="entry name" value="XYLOSE ISOMERASE DOMAIN PROTEIN TIM BARREL"/>
    <property type="match status" value="1"/>
</dbReference>
<dbReference type="InterPro" id="IPR026040">
    <property type="entry name" value="HyI-like"/>
</dbReference>
<feature type="domain" description="Xylose isomerase-like TIM barrel" evidence="3">
    <location>
        <begin position="22"/>
        <end position="246"/>
    </location>
</feature>